<gene>
    <name evidence="2" type="ORF">MAR_008891</name>
</gene>
<organism evidence="2 3">
    <name type="scientific">Mya arenaria</name>
    <name type="common">Soft-shell clam</name>
    <dbReference type="NCBI Taxonomy" id="6604"/>
    <lineage>
        <taxon>Eukaryota</taxon>
        <taxon>Metazoa</taxon>
        <taxon>Spiralia</taxon>
        <taxon>Lophotrochozoa</taxon>
        <taxon>Mollusca</taxon>
        <taxon>Bivalvia</taxon>
        <taxon>Autobranchia</taxon>
        <taxon>Heteroconchia</taxon>
        <taxon>Euheterodonta</taxon>
        <taxon>Imparidentia</taxon>
        <taxon>Neoheterodontei</taxon>
        <taxon>Myida</taxon>
        <taxon>Myoidea</taxon>
        <taxon>Myidae</taxon>
        <taxon>Mya</taxon>
    </lineage>
</organism>
<accession>A0ABY7E0G0</accession>
<protein>
    <submittedName>
        <fullName evidence="2">Uncharacterized protein</fullName>
    </submittedName>
</protein>
<keyword evidence="3" id="KW-1185">Reference proteome</keyword>
<dbReference type="EMBL" id="CP111015">
    <property type="protein sequence ID" value="WAR02333.1"/>
    <property type="molecule type" value="Genomic_DNA"/>
</dbReference>
<evidence type="ECO:0000256" key="1">
    <source>
        <dbReference type="SAM" id="MobiDB-lite"/>
    </source>
</evidence>
<feature type="compositionally biased region" description="Basic and acidic residues" evidence="1">
    <location>
        <begin position="24"/>
        <end position="35"/>
    </location>
</feature>
<proteinExistence type="predicted"/>
<evidence type="ECO:0000313" key="2">
    <source>
        <dbReference type="EMBL" id="WAR02333.1"/>
    </source>
</evidence>
<sequence length="301" mass="34087">MAAPGVQVQPPVTNGIKKPLTTSRETKSRSQELTDTKHELRTTMMKFRKACTQLNLLNKRLSDMQCRMQAARKSGDRRSVYNLQLQASVTEGVRAMFYEYVYMRGENIAMLQNDFDISLYVSPSSPLSTHSESPPVFVPPESPPVFVPPESPPVFVPPKSPPVLVPLESPPVLVPPESPHSLPKNQIDLLSHDTKHELRTTMMKFRKACTQLNLLNKRLNDMHRRLQAARKSGDRRSTYNLQLHASVTEGVRAMFYEYVYMRGEDIAMLRNDVRGLMKKMAAATEVAEQSDSDTETEDEPN</sequence>
<feature type="region of interest" description="Disordered" evidence="1">
    <location>
        <begin position="1"/>
        <end position="35"/>
    </location>
</feature>
<dbReference type="Proteomes" id="UP001164746">
    <property type="component" value="Chromosome 4"/>
</dbReference>
<evidence type="ECO:0000313" key="3">
    <source>
        <dbReference type="Proteomes" id="UP001164746"/>
    </source>
</evidence>
<name>A0ABY7E0G0_MYAAR</name>
<reference evidence="2" key="1">
    <citation type="submission" date="2022-11" db="EMBL/GenBank/DDBJ databases">
        <title>Centuries of genome instability and evolution in soft-shell clam transmissible cancer (bioRxiv).</title>
        <authorList>
            <person name="Hart S.F.M."/>
            <person name="Yonemitsu M.A."/>
            <person name="Giersch R.M."/>
            <person name="Beal B.F."/>
            <person name="Arriagada G."/>
            <person name="Davis B.W."/>
            <person name="Ostrander E.A."/>
            <person name="Goff S.P."/>
            <person name="Metzger M.J."/>
        </authorList>
    </citation>
    <scope>NUCLEOTIDE SEQUENCE</scope>
    <source>
        <strain evidence="2">MELC-2E11</strain>
        <tissue evidence="2">Siphon/mantle</tissue>
    </source>
</reference>